<accession>A0A378Q6U2</accession>
<dbReference type="RefSeq" id="WP_067056936.1">
    <property type="nucleotide sequence ID" value="NZ_MXAO01000058.1"/>
</dbReference>
<organism evidence="2 3">
    <name type="scientific">Faucicola atlantae</name>
    <dbReference type="NCBI Taxonomy" id="34059"/>
    <lineage>
        <taxon>Bacteria</taxon>
        <taxon>Pseudomonadati</taxon>
        <taxon>Pseudomonadota</taxon>
        <taxon>Gammaproteobacteria</taxon>
        <taxon>Moraxellales</taxon>
        <taxon>Moraxellaceae</taxon>
        <taxon>Faucicola</taxon>
    </lineage>
</organism>
<name>A0A378Q6U2_9GAMM</name>
<feature type="compositionally biased region" description="Low complexity" evidence="1">
    <location>
        <begin position="56"/>
        <end position="100"/>
    </location>
</feature>
<dbReference type="Gene3D" id="3.40.33.10">
    <property type="entry name" value="CAP"/>
    <property type="match status" value="1"/>
</dbReference>
<feature type="region of interest" description="Disordered" evidence="1">
    <location>
        <begin position="45"/>
        <end position="100"/>
    </location>
</feature>
<evidence type="ECO:0000313" key="3">
    <source>
        <dbReference type="Proteomes" id="UP000255193"/>
    </source>
</evidence>
<dbReference type="AlphaFoldDB" id="A0A378Q6U2"/>
<proteinExistence type="predicted"/>
<reference evidence="2 3" key="1">
    <citation type="submission" date="2018-06" db="EMBL/GenBank/DDBJ databases">
        <authorList>
            <consortium name="Pathogen Informatics"/>
            <person name="Doyle S."/>
        </authorList>
    </citation>
    <scope>NUCLEOTIDE SEQUENCE [LARGE SCALE GENOMIC DNA]</scope>
    <source>
        <strain evidence="2 3">NCTC11091</strain>
    </source>
</reference>
<sequence length="446" mass="46992">MRHSLFINRSTHALMRSIFLRTALKTAITTAIALSLAACGGGGGGGGSSSSDVVSNAASNPPVNTPTTTTATSSTVGTATTPTDGTPAAPVGVNTPTTPAVSVTETTTPLTAAPTYPTPVIVASGQQAALQLLSDNRQSCGFGALRTNPNLTVSAANHANYLAWLSQSNRQPIAAHHESVLTDTQGNTLANSGITNPYFSGNDVNTRLNPTTLGARANPTRYDAYRGVVGESLAMANFGTTGGYPSLDSAANAKDMLIGLLAAPYHARSMVLPVFNEVGVSYAEVQWSRPEPQIDNRTYYYTQSILELVLSLPAHATPTVNNSVLSYPCEGSVTAYELTHEDPNPFGNTRDLAQRPIGQPIYILAPEGKTVQTASGSISQNGQNVGFMHVLTKANDPNQLLNANEVILMPDTPLQPDTAYQVRYDLTLNDGERVSKAFNLRTKTKS</sequence>
<evidence type="ECO:0008006" key="4">
    <source>
        <dbReference type="Google" id="ProtNLM"/>
    </source>
</evidence>
<evidence type="ECO:0000256" key="1">
    <source>
        <dbReference type="SAM" id="MobiDB-lite"/>
    </source>
</evidence>
<gene>
    <name evidence="2" type="ORF">NCTC11091_02062</name>
</gene>
<protein>
    <recommendedName>
        <fullName evidence="4">SCP domain-containing protein</fullName>
    </recommendedName>
</protein>
<evidence type="ECO:0000313" key="2">
    <source>
        <dbReference type="EMBL" id="STY96246.1"/>
    </source>
</evidence>
<dbReference type="Proteomes" id="UP000255193">
    <property type="component" value="Unassembled WGS sequence"/>
</dbReference>
<dbReference type="InterPro" id="IPR035940">
    <property type="entry name" value="CAP_sf"/>
</dbReference>
<dbReference type="EMBL" id="UGQA01000001">
    <property type="protein sequence ID" value="STY96246.1"/>
    <property type="molecule type" value="Genomic_DNA"/>
</dbReference>